<evidence type="ECO:0000313" key="5">
    <source>
        <dbReference type="Proteomes" id="UP001528411"/>
    </source>
</evidence>
<evidence type="ECO:0000256" key="1">
    <source>
        <dbReference type="ARBA" id="ARBA00010928"/>
    </source>
</evidence>
<dbReference type="Pfam" id="PF02894">
    <property type="entry name" value="GFO_IDH_MocA_C"/>
    <property type="match status" value="1"/>
</dbReference>
<proteinExistence type="inferred from homology"/>
<organism evidence="4 5">
    <name type="scientific">Psychrosphaera algicola</name>
    <dbReference type="NCBI Taxonomy" id="3023714"/>
    <lineage>
        <taxon>Bacteria</taxon>
        <taxon>Pseudomonadati</taxon>
        <taxon>Pseudomonadota</taxon>
        <taxon>Gammaproteobacteria</taxon>
        <taxon>Alteromonadales</taxon>
        <taxon>Pseudoalteromonadaceae</taxon>
        <taxon>Psychrosphaera</taxon>
    </lineage>
</organism>
<gene>
    <name evidence="4" type="ORF">PN838_06085</name>
</gene>
<dbReference type="PANTHER" id="PTHR43708:SF5">
    <property type="entry name" value="CONSERVED EXPRESSED OXIDOREDUCTASE (EUROFUNG)-RELATED"/>
    <property type="match status" value="1"/>
</dbReference>
<dbReference type="SUPFAM" id="SSF55347">
    <property type="entry name" value="Glyceraldehyde-3-phosphate dehydrogenase-like, C-terminal domain"/>
    <property type="match status" value="1"/>
</dbReference>
<dbReference type="InterPro" id="IPR004104">
    <property type="entry name" value="Gfo/Idh/MocA-like_OxRdtase_C"/>
</dbReference>
<evidence type="ECO:0000259" key="3">
    <source>
        <dbReference type="Pfam" id="PF02894"/>
    </source>
</evidence>
<dbReference type="Gene3D" id="3.40.50.720">
    <property type="entry name" value="NAD(P)-binding Rossmann-like Domain"/>
    <property type="match status" value="1"/>
</dbReference>
<keyword evidence="5" id="KW-1185">Reference proteome</keyword>
<name>A0ABT5FCU2_9GAMM</name>
<reference evidence="4 5" key="1">
    <citation type="submission" date="2023-01" db="EMBL/GenBank/DDBJ databases">
        <title>Psychrosphaera sp. nov., isolated from marine algae.</title>
        <authorList>
            <person name="Bayburt H."/>
            <person name="Choi B.J."/>
            <person name="Kim J.M."/>
            <person name="Choi D.G."/>
            <person name="Jeon C.O."/>
        </authorList>
    </citation>
    <scope>NUCLEOTIDE SEQUENCE [LARGE SCALE GENOMIC DNA]</scope>
    <source>
        <strain evidence="4 5">G1-22</strain>
    </source>
</reference>
<dbReference type="PANTHER" id="PTHR43708">
    <property type="entry name" value="CONSERVED EXPRESSED OXIDOREDUCTASE (EUROFUNG)"/>
    <property type="match status" value="1"/>
</dbReference>
<dbReference type="EMBL" id="JAQOMS010000002">
    <property type="protein sequence ID" value="MDC2888412.1"/>
    <property type="molecule type" value="Genomic_DNA"/>
</dbReference>
<comment type="similarity">
    <text evidence="1">Belongs to the Gfo/Idh/MocA family.</text>
</comment>
<evidence type="ECO:0000256" key="2">
    <source>
        <dbReference type="ARBA" id="ARBA00023002"/>
    </source>
</evidence>
<dbReference type="RefSeq" id="WP_272180039.1">
    <property type="nucleotide sequence ID" value="NZ_JAQOMS010000002.1"/>
</dbReference>
<protein>
    <submittedName>
        <fullName evidence="4">Gfo/Idh/MocA family oxidoreductase</fullName>
    </submittedName>
</protein>
<accession>A0ABT5FCU2</accession>
<dbReference type="Proteomes" id="UP001528411">
    <property type="component" value="Unassembled WGS sequence"/>
</dbReference>
<dbReference type="Gene3D" id="3.30.360.10">
    <property type="entry name" value="Dihydrodipicolinate Reductase, domain 2"/>
    <property type="match status" value="1"/>
</dbReference>
<dbReference type="InterPro" id="IPR051317">
    <property type="entry name" value="Gfo/Idh/MocA_oxidoreduct"/>
</dbReference>
<sequence>MLHYKNLEVVLHGSSFSAAPNQRFRVEGTKGSFVKSGFDPQEAQLKNGLRPTDSNYGVESPEQFGCVYTEESTEVISTKVGCYQRYYTGIANAIRVGGDNPVHPEGVVNVLKILELAEKSSLIGKTLKLE</sequence>
<comment type="caution">
    <text evidence="4">The sequence shown here is derived from an EMBL/GenBank/DDBJ whole genome shotgun (WGS) entry which is preliminary data.</text>
</comment>
<feature type="domain" description="Gfo/Idh/MocA-like oxidoreductase C-terminal" evidence="3">
    <location>
        <begin position="2"/>
        <end position="128"/>
    </location>
</feature>
<evidence type="ECO:0000313" key="4">
    <source>
        <dbReference type="EMBL" id="MDC2888412.1"/>
    </source>
</evidence>
<keyword evidence="2" id="KW-0560">Oxidoreductase</keyword>